<dbReference type="GO" id="GO:0005802">
    <property type="term" value="C:trans-Golgi network"/>
    <property type="evidence" value="ECO:0007669"/>
    <property type="project" value="TreeGrafter"/>
</dbReference>
<feature type="transmembrane region" description="Helical" evidence="10">
    <location>
        <begin position="230"/>
        <end position="257"/>
    </location>
</feature>
<evidence type="ECO:0000256" key="1">
    <source>
        <dbReference type="ARBA" id="ARBA00004337"/>
    </source>
</evidence>
<evidence type="ECO:0000256" key="3">
    <source>
        <dbReference type="ARBA" id="ARBA00005227"/>
    </source>
</evidence>
<comment type="subcellular location">
    <subcellularLocation>
        <location evidence="1">Endosome membrane</location>
        <topology evidence="1">Multi-pass membrane protein</topology>
    </subcellularLocation>
    <subcellularLocation>
        <location evidence="2">Golgi apparatus membrane</location>
        <topology evidence="2">Multi-pass membrane protein</topology>
    </subcellularLocation>
</comment>
<evidence type="ECO:0000256" key="7">
    <source>
        <dbReference type="ARBA" id="ARBA00022989"/>
    </source>
</evidence>
<gene>
    <name evidence="11" type="ORF">F2Q70_00026022</name>
</gene>
<proteinExistence type="inferred from homology"/>
<dbReference type="AlphaFoldDB" id="A0A8S9L9R0"/>
<evidence type="ECO:0000256" key="2">
    <source>
        <dbReference type="ARBA" id="ARBA00004653"/>
    </source>
</evidence>
<feature type="transmembrane region" description="Helical" evidence="10">
    <location>
        <begin position="76"/>
        <end position="106"/>
    </location>
</feature>
<evidence type="ECO:0000256" key="5">
    <source>
        <dbReference type="ARBA" id="ARBA00022729"/>
    </source>
</evidence>
<comment type="caution">
    <text evidence="10">Lacks conserved residue(s) required for the propagation of feature annotation.</text>
</comment>
<dbReference type="PANTHER" id="PTHR10766">
    <property type="entry name" value="TRANSMEMBRANE 9 SUPERFAMILY PROTEIN"/>
    <property type="match status" value="1"/>
</dbReference>
<feature type="transmembrane region" description="Helical" evidence="10">
    <location>
        <begin position="147"/>
        <end position="172"/>
    </location>
</feature>
<keyword evidence="8" id="KW-0333">Golgi apparatus</keyword>
<dbReference type="GO" id="GO:0072657">
    <property type="term" value="P:protein localization to membrane"/>
    <property type="evidence" value="ECO:0007669"/>
    <property type="project" value="TreeGrafter"/>
</dbReference>
<name>A0A8S9L9R0_BRACR</name>
<keyword evidence="5" id="KW-0732">Signal</keyword>
<feature type="transmembrane region" description="Helical" evidence="10">
    <location>
        <begin position="12"/>
        <end position="32"/>
    </location>
</feature>
<keyword evidence="6" id="KW-0967">Endosome</keyword>
<feature type="transmembrane region" description="Helical" evidence="10">
    <location>
        <begin position="112"/>
        <end position="135"/>
    </location>
</feature>
<organism evidence="11">
    <name type="scientific">Brassica cretica</name>
    <name type="common">Mustard</name>
    <dbReference type="NCBI Taxonomy" id="69181"/>
    <lineage>
        <taxon>Eukaryota</taxon>
        <taxon>Viridiplantae</taxon>
        <taxon>Streptophyta</taxon>
        <taxon>Embryophyta</taxon>
        <taxon>Tracheophyta</taxon>
        <taxon>Spermatophyta</taxon>
        <taxon>Magnoliopsida</taxon>
        <taxon>eudicotyledons</taxon>
        <taxon>Gunneridae</taxon>
        <taxon>Pentapetalae</taxon>
        <taxon>rosids</taxon>
        <taxon>malvids</taxon>
        <taxon>Brassicales</taxon>
        <taxon>Brassicaceae</taxon>
        <taxon>Brassiceae</taxon>
        <taxon>Brassica</taxon>
    </lineage>
</organism>
<keyword evidence="7 10" id="KW-1133">Transmembrane helix</keyword>
<comment type="similarity">
    <text evidence="3 10">Belongs to the nonaspanin (TM9SF) (TC 9.A.2) family.</text>
</comment>
<dbReference type="InterPro" id="IPR004240">
    <property type="entry name" value="EMP70"/>
</dbReference>
<evidence type="ECO:0000256" key="9">
    <source>
        <dbReference type="ARBA" id="ARBA00023136"/>
    </source>
</evidence>
<keyword evidence="9 10" id="KW-0472">Membrane</keyword>
<evidence type="ECO:0000256" key="6">
    <source>
        <dbReference type="ARBA" id="ARBA00022753"/>
    </source>
</evidence>
<evidence type="ECO:0000256" key="4">
    <source>
        <dbReference type="ARBA" id="ARBA00022692"/>
    </source>
</evidence>
<keyword evidence="4 10" id="KW-0812">Transmembrane</keyword>
<sequence length="397" mass="44210">MDSFIMQIHWFSIFNSFMMVIFLTGLVSMILMRTLRNDYAKYAREDDDLESLERDVHEESGWKLVHGDVFRPPSSLVLLSAVVGTGAQLALLVLLVILMAIIGTLYVGRGAIVTTFIVCYALTSFISGYVSGGMYSRSGGKHWIKCMILTASLFPFLCFGIGFVLNTVAIFYGSLAAIPFGTMVVVFVIWGFISFPLALLGTVVGRNWSGAPNNPCRVKTIPRPIPEKKWYLTPSVVSLMGGLLPFGSIFIEMYFVFTSFWNYKVKISCNVERAKLTVHFLMAILCLVTGILCVRVYAACLFDSSCGDRLCDDRGNILLAECGKLSLAMDIVLLSCFYRGLRLLILDLLLLRKDEDVWVFPDQLLLRIHLDVLSGPRNPLRLVCSSLSHLTSKVALV</sequence>
<feature type="transmembrane region" description="Helical" evidence="10">
    <location>
        <begin position="277"/>
        <end position="298"/>
    </location>
</feature>
<dbReference type="GO" id="GO:0000139">
    <property type="term" value="C:Golgi membrane"/>
    <property type="evidence" value="ECO:0007669"/>
    <property type="project" value="UniProtKB-SubCell"/>
</dbReference>
<dbReference type="EMBL" id="QGKY02000094">
    <property type="protein sequence ID" value="KAF2602687.1"/>
    <property type="molecule type" value="Genomic_DNA"/>
</dbReference>
<protein>
    <recommendedName>
        <fullName evidence="10">Transmembrane 9 superfamily member</fullName>
    </recommendedName>
</protein>
<evidence type="ECO:0000256" key="10">
    <source>
        <dbReference type="RuleBase" id="RU363079"/>
    </source>
</evidence>
<evidence type="ECO:0000256" key="8">
    <source>
        <dbReference type="ARBA" id="ARBA00023034"/>
    </source>
</evidence>
<evidence type="ECO:0000313" key="11">
    <source>
        <dbReference type="EMBL" id="KAF2602687.1"/>
    </source>
</evidence>
<dbReference type="Pfam" id="PF02990">
    <property type="entry name" value="EMP70"/>
    <property type="match status" value="1"/>
</dbReference>
<dbReference type="PANTHER" id="PTHR10766:SF41">
    <property type="entry name" value="TRANSMEMBRANE 9 SUPERFAMILY MEMBER 3"/>
    <property type="match status" value="1"/>
</dbReference>
<dbReference type="GO" id="GO:0010008">
    <property type="term" value="C:endosome membrane"/>
    <property type="evidence" value="ECO:0007669"/>
    <property type="project" value="UniProtKB-SubCell"/>
</dbReference>
<reference evidence="11" key="1">
    <citation type="submission" date="2019-12" db="EMBL/GenBank/DDBJ databases">
        <title>Genome sequencing and annotation of Brassica cretica.</title>
        <authorList>
            <person name="Studholme D.J."/>
            <person name="Sarris P.F."/>
        </authorList>
    </citation>
    <scope>NUCLEOTIDE SEQUENCE</scope>
    <source>
        <strain evidence="11">PFS-102/07</strain>
        <tissue evidence="11">Leaf</tissue>
    </source>
</reference>
<accession>A0A8S9L9R0</accession>
<comment type="caution">
    <text evidence="11">The sequence shown here is derived from an EMBL/GenBank/DDBJ whole genome shotgun (WGS) entry which is preliminary data.</text>
</comment>